<evidence type="ECO:0000313" key="2">
    <source>
        <dbReference type="EnsemblMetazoa" id="PPA46398.1"/>
    </source>
</evidence>
<feature type="compositionally biased region" description="Basic and acidic residues" evidence="1">
    <location>
        <begin position="83"/>
        <end position="105"/>
    </location>
</feature>
<accession>A0A8R1ZBJ3</accession>
<sequence>MERSGVTGVWCTHYQSRWTGDEVLQTTLTTACLQPTAAAAANRAKLGLSIPHAISRCLTDERAWGIERVGLTGSGARRRRRAGRAEWMERRGADERSSSKRAGEH</sequence>
<dbReference type="Proteomes" id="UP000005239">
    <property type="component" value="Unassembled WGS sequence"/>
</dbReference>
<proteinExistence type="predicted"/>
<organism evidence="2 3">
    <name type="scientific">Pristionchus pacificus</name>
    <name type="common">Parasitic nematode worm</name>
    <dbReference type="NCBI Taxonomy" id="54126"/>
    <lineage>
        <taxon>Eukaryota</taxon>
        <taxon>Metazoa</taxon>
        <taxon>Ecdysozoa</taxon>
        <taxon>Nematoda</taxon>
        <taxon>Chromadorea</taxon>
        <taxon>Rhabditida</taxon>
        <taxon>Rhabditina</taxon>
        <taxon>Diplogasteromorpha</taxon>
        <taxon>Diplogasteroidea</taxon>
        <taxon>Neodiplogasteridae</taxon>
        <taxon>Pristionchus</taxon>
    </lineage>
</organism>
<reference evidence="3" key="1">
    <citation type="journal article" date="2008" name="Nat. Genet.">
        <title>The Pristionchus pacificus genome provides a unique perspective on nematode lifestyle and parasitism.</title>
        <authorList>
            <person name="Dieterich C."/>
            <person name="Clifton S.W."/>
            <person name="Schuster L.N."/>
            <person name="Chinwalla A."/>
            <person name="Delehaunty K."/>
            <person name="Dinkelacker I."/>
            <person name="Fulton L."/>
            <person name="Fulton R."/>
            <person name="Godfrey J."/>
            <person name="Minx P."/>
            <person name="Mitreva M."/>
            <person name="Roeseler W."/>
            <person name="Tian H."/>
            <person name="Witte H."/>
            <person name="Yang S.P."/>
            <person name="Wilson R.K."/>
            <person name="Sommer R.J."/>
        </authorList>
    </citation>
    <scope>NUCLEOTIDE SEQUENCE [LARGE SCALE GENOMIC DNA]</scope>
    <source>
        <strain evidence="3">PS312</strain>
    </source>
</reference>
<protein>
    <submittedName>
        <fullName evidence="2">Uncharacterized protein</fullName>
    </submittedName>
</protein>
<feature type="region of interest" description="Disordered" evidence="1">
    <location>
        <begin position="73"/>
        <end position="105"/>
    </location>
</feature>
<evidence type="ECO:0000256" key="1">
    <source>
        <dbReference type="SAM" id="MobiDB-lite"/>
    </source>
</evidence>
<accession>A0A2A6BU40</accession>
<gene>
    <name evidence="2" type="primary">WBGene00284767</name>
</gene>
<dbReference type="EnsemblMetazoa" id="PPA46398.1">
    <property type="protein sequence ID" value="PPA46398.1"/>
    <property type="gene ID" value="WBGene00284767"/>
</dbReference>
<name>A0A2A6BU40_PRIPA</name>
<keyword evidence="3" id="KW-1185">Reference proteome</keyword>
<reference evidence="2" key="2">
    <citation type="submission" date="2022-06" db="UniProtKB">
        <authorList>
            <consortium name="EnsemblMetazoa"/>
        </authorList>
    </citation>
    <scope>IDENTIFICATION</scope>
    <source>
        <strain evidence="2">PS312</strain>
    </source>
</reference>
<evidence type="ECO:0000313" key="3">
    <source>
        <dbReference type="Proteomes" id="UP000005239"/>
    </source>
</evidence>
<dbReference type="AlphaFoldDB" id="A0A2A6BU40"/>